<comment type="similarity">
    <text evidence="1">Belongs to the metallo-beta-lactamase superfamily. Class-B beta-lactamase family.</text>
</comment>
<dbReference type="EMBL" id="PKLZ01000018">
    <property type="protein sequence ID" value="PLW81007.1"/>
    <property type="molecule type" value="Genomic_DNA"/>
</dbReference>
<dbReference type="GO" id="GO:0017001">
    <property type="term" value="P:antibiotic catabolic process"/>
    <property type="evidence" value="ECO:0007669"/>
    <property type="project" value="UniProtKB-ARBA"/>
</dbReference>
<sequence length="297" mass="31665">MRKPGLLTLVACCMLALPAIADNHDESPSVKVTALEGPLYLLQGRGGNVVASVGDDGVLMIDDDYREMAPAYVDALESLAGEGASPAFVLNTHWHLDHTGGNRLWGERGAVIVAHTNVRKRMGSRQEMKAMNRVIEASPASALPVVTFDDSLAVHFNGDDLEVQHYAAGHTDGDSVVYFTGQNVLHMGDLFFNGRFPFVDIGSGGTVPGYKAAVTDILTRVDNATVIVPGHGALANKADLLSYLNMLNTTTALVRDKLAAGESVESIIEEGLGDEWEGWGSGFIDEATWIGFIANSP</sequence>
<evidence type="ECO:0000259" key="3">
    <source>
        <dbReference type="SMART" id="SM00849"/>
    </source>
</evidence>
<dbReference type="RefSeq" id="WP_101522860.1">
    <property type="nucleotide sequence ID" value="NZ_PKLZ01000018.1"/>
</dbReference>
<gene>
    <name evidence="4" type="ORF">CWI75_17675</name>
</gene>
<dbReference type="OrthoDB" id="9769598at2"/>
<dbReference type="PANTHER" id="PTHR42951">
    <property type="entry name" value="METALLO-BETA-LACTAMASE DOMAIN-CONTAINING"/>
    <property type="match status" value="1"/>
</dbReference>
<dbReference type="Pfam" id="PF00753">
    <property type="entry name" value="Lactamase_B"/>
    <property type="match status" value="1"/>
</dbReference>
<keyword evidence="5" id="KW-1185">Reference proteome</keyword>
<dbReference type="GO" id="GO:0016787">
    <property type="term" value="F:hydrolase activity"/>
    <property type="evidence" value="ECO:0007669"/>
    <property type="project" value="UniProtKB-KW"/>
</dbReference>
<feature type="chain" id="PRO_5014723885" evidence="2">
    <location>
        <begin position="22"/>
        <end position="297"/>
    </location>
</feature>
<evidence type="ECO:0000256" key="1">
    <source>
        <dbReference type="ARBA" id="ARBA00005250"/>
    </source>
</evidence>
<evidence type="ECO:0000313" key="4">
    <source>
        <dbReference type="EMBL" id="PLW81007.1"/>
    </source>
</evidence>
<feature type="domain" description="Metallo-beta-lactamase" evidence="3">
    <location>
        <begin position="46"/>
        <end position="231"/>
    </location>
</feature>
<comment type="caution">
    <text evidence="4">The sequence shown here is derived from an EMBL/GenBank/DDBJ whole genome shotgun (WGS) entry which is preliminary data.</text>
</comment>
<feature type="signal peptide" evidence="2">
    <location>
        <begin position="1"/>
        <end position="21"/>
    </location>
</feature>
<keyword evidence="4" id="KW-0378">Hydrolase</keyword>
<dbReference type="CDD" id="cd16282">
    <property type="entry name" value="metallo-hydrolase-like_MBL-fold"/>
    <property type="match status" value="1"/>
</dbReference>
<dbReference type="InterPro" id="IPR050855">
    <property type="entry name" value="NDM-1-like"/>
</dbReference>
<dbReference type="InterPro" id="IPR036866">
    <property type="entry name" value="RibonucZ/Hydroxyglut_hydro"/>
</dbReference>
<accession>A0A2N5XXY2</accession>
<organism evidence="4 5">
    <name type="scientific">Kineobactrum sediminis</name>
    <dbReference type="NCBI Taxonomy" id="1905677"/>
    <lineage>
        <taxon>Bacteria</taxon>
        <taxon>Pseudomonadati</taxon>
        <taxon>Pseudomonadota</taxon>
        <taxon>Gammaproteobacteria</taxon>
        <taxon>Cellvibrionales</taxon>
        <taxon>Halieaceae</taxon>
        <taxon>Kineobactrum</taxon>
    </lineage>
</organism>
<reference evidence="5" key="1">
    <citation type="submission" date="2017-11" db="EMBL/GenBank/DDBJ databases">
        <title>The draft genome sequence of Chromatocurvus sp. F02.</title>
        <authorList>
            <person name="Du Z.-J."/>
            <person name="Chang Y.-Q."/>
        </authorList>
    </citation>
    <scope>NUCLEOTIDE SEQUENCE [LARGE SCALE GENOMIC DNA]</scope>
    <source>
        <strain evidence="5">F02</strain>
    </source>
</reference>
<dbReference type="Gene3D" id="3.60.15.10">
    <property type="entry name" value="Ribonuclease Z/Hydroxyacylglutathione hydrolase-like"/>
    <property type="match status" value="1"/>
</dbReference>
<proteinExistence type="inferred from homology"/>
<dbReference type="AlphaFoldDB" id="A0A2N5XXY2"/>
<evidence type="ECO:0000313" key="5">
    <source>
        <dbReference type="Proteomes" id="UP000234845"/>
    </source>
</evidence>
<dbReference type="PANTHER" id="PTHR42951:SF4">
    <property type="entry name" value="ACYL-COENZYME A THIOESTERASE MBLAC2"/>
    <property type="match status" value="1"/>
</dbReference>
<keyword evidence="2" id="KW-0732">Signal</keyword>
<dbReference type="InterPro" id="IPR001279">
    <property type="entry name" value="Metallo-B-lactamas"/>
</dbReference>
<name>A0A2N5XXY2_9GAMM</name>
<dbReference type="Proteomes" id="UP000234845">
    <property type="component" value="Unassembled WGS sequence"/>
</dbReference>
<protein>
    <submittedName>
        <fullName evidence="4">MBL fold metallo-hydrolase</fullName>
    </submittedName>
</protein>
<dbReference type="SMART" id="SM00849">
    <property type="entry name" value="Lactamase_B"/>
    <property type="match status" value="1"/>
</dbReference>
<evidence type="ECO:0000256" key="2">
    <source>
        <dbReference type="SAM" id="SignalP"/>
    </source>
</evidence>
<dbReference type="SUPFAM" id="SSF56281">
    <property type="entry name" value="Metallo-hydrolase/oxidoreductase"/>
    <property type="match status" value="1"/>
</dbReference>